<organism evidence="1 2">
    <name type="scientific">Geodermatophilus ruber</name>
    <dbReference type="NCBI Taxonomy" id="504800"/>
    <lineage>
        <taxon>Bacteria</taxon>
        <taxon>Bacillati</taxon>
        <taxon>Actinomycetota</taxon>
        <taxon>Actinomycetes</taxon>
        <taxon>Geodermatophilales</taxon>
        <taxon>Geodermatophilaceae</taxon>
        <taxon>Geodermatophilus</taxon>
    </lineage>
</organism>
<dbReference type="AlphaFoldDB" id="A0A1I4HLV3"/>
<evidence type="ECO:0000313" key="2">
    <source>
        <dbReference type="Proteomes" id="UP000199152"/>
    </source>
</evidence>
<dbReference type="EMBL" id="FOSW01000011">
    <property type="protein sequence ID" value="SFL43165.1"/>
    <property type="molecule type" value="Genomic_DNA"/>
</dbReference>
<dbReference type="InParanoid" id="A0A1I4HLV3"/>
<accession>A0A1I4HLV3</accession>
<reference evidence="1 2" key="1">
    <citation type="submission" date="2016-10" db="EMBL/GenBank/DDBJ databases">
        <authorList>
            <person name="de Groot N.N."/>
        </authorList>
    </citation>
    <scope>NUCLEOTIDE SEQUENCE [LARGE SCALE GENOMIC DNA]</scope>
    <source>
        <strain evidence="1 2">DSM 45317</strain>
    </source>
</reference>
<name>A0A1I4HLV3_9ACTN</name>
<dbReference type="RefSeq" id="WP_143087204.1">
    <property type="nucleotide sequence ID" value="NZ_FOSW01000011.1"/>
</dbReference>
<dbReference type="OrthoDB" id="5196631at2"/>
<proteinExistence type="predicted"/>
<gene>
    <name evidence="1" type="ORF">SAMN04488085_11129</name>
</gene>
<dbReference type="Proteomes" id="UP000199152">
    <property type="component" value="Unassembled WGS sequence"/>
</dbReference>
<keyword evidence="2" id="KW-1185">Reference proteome</keyword>
<evidence type="ECO:0000313" key="1">
    <source>
        <dbReference type="EMBL" id="SFL43165.1"/>
    </source>
</evidence>
<sequence>MRRPDSTPEPPRPRWYLVHDDCGVTALGERGPLAWAQIREEGDRVCVEFEVSAVPEPVRLGTDLARDVFRHAALRSERPLLAALPHGSSEVLDEVRRHVPDARIRVAGATCLVQGRVR</sequence>
<protein>
    <submittedName>
        <fullName evidence="1">Uncharacterized protein</fullName>
    </submittedName>
</protein>